<gene>
    <name evidence="5" type="ORF">GCM10008101_08300</name>
</gene>
<sequence>MVAIGGWSAHPKVCSRYRVKSQMKIGQVSAASGCQIETIRYYERIGLLKAPARTEAGYRHYTDADVDRLRFVARGRALVARRVHLPAVPGLQR</sequence>
<dbReference type="InterPro" id="IPR009061">
    <property type="entry name" value="DNA-bd_dom_put_sf"/>
</dbReference>
<accession>A0ABQ3BUH6</accession>
<dbReference type="PRINTS" id="PR00040">
    <property type="entry name" value="HTHMERR"/>
</dbReference>
<name>A0ABQ3BUH6_9GAMM</name>
<evidence type="ECO:0000313" key="6">
    <source>
        <dbReference type="Proteomes" id="UP000643403"/>
    </source>
</evidence>
<evidence type="ECO:0000256" key="1">
    <source>
        <dbReference type="ARBA" id="ARBA00023015"/>
    </source>
</evidence>
<organism evidence="5 6">
    <name type="scientific">Cognatilysobacter xinjiangensis</name>
    <dbReference type="NCBI Taxonomy" id="546892"/>
    <lineage>
        <taxon>Bacteria</taxon>
        <taxon>Pseudomonadati</taxon>
        <taxon>Pseudomonadota</taxon>
        <taxon>Gammaproteobacteria</taxon>
        <taxon>Lysobacterales</taxon>
        <taxon>Lysobacteraceae</taxon>
        <taxon>Cognatilysobacter</taxon>
    </lineage>
</organism>
<feature type="domain" description="HTH merR-type" evidence="4">
    <location>
        <begin position="22"/>
        <end position="85"/>
    </location>
</feature>
<keyword evidence="1" id="KW-0805">Transcription regulation</keyword>
<protein>
    <recommendedName>
        <fullName evidence="4">HTH merR-type domain-containing protein</fullName>
    </recommendedName>
</protein>
<dbReference type="PROSITE" id="PS50937">
    <property type="entry name" value="HTH_MERR_2"/>
    <property type="match status" value="1"/>
</dbReference>
<evidence type="ECO:0000259" key="4">
    <source>
        <dbReference type="PROSITE" id="PS50937"/>
    </source>
</evidence>
<dbReference type="InterPro" id="IPR000551">
    <property type="entry name" value="MerR-type_HTH_dom"/>
</dbReference>
<dbReference type="InterPro" id="IPR047057">
    <property type="entry name" value="MerR_fam"/>
</dbReference>
<evidence type="ECO:0000256" key="3">
    <source>
        <dbReference type="ARBA" id="ARBA00023163"/>
    </source>
</evidence>
<dbReference type="PANTHER" id="PTHR30204">
    <property type="entry name" value="REDOX-CYCLING DRUG-SENSING TRANSCRIPTIONAL ACTIVATOR SOXR"/>
    <property type="match status" value="1"/>
</dbReference>
<keyword evidence="6" id="KW-1185">Reference proteome</keyword>
<evidence type="ECO:0000256" key="2">
    <source>
        <dbReference type="ARBA" id="ARBA00023125"/>
    </source>
</evidence>
<dbReference type="Proteomes" id="UP000643403">
    <property type="component" value="Unassembled WGS sequence"/>
</dbReference>
<comment type="caution">
    <text evidence="5">The sequence shown here is derived from an EMBL/GenBank/DDBJ whole genome shotgun (WGS) entry which is preliminary data.</text>
</comment>
<reference evidence="6" key="1">
    <citation type="journal article" date="2019" name="Int. J. Syst. Evol. Microbiol.">
        <title>The Global Catalogue of Microorganisms (GCM) 10K type strain sequencing project: providing services to taxonomists for standard genome sequencing and annotation.</title>
        <authorList>
            <consortium name="The Broad Institute Genomics Platform"/>
            <consortium name="The Broad Institute Genome Sequencing Center for Infectious Disease"/>
            <person name="Wu L."/>
            <person name="Ma J."/>
        </authorList>
    </citation>
    <scope>NUCLEOTIDE SEQUENCE [LARGE SCALE GENOMIC DNA]</scope>
    <source>
        <strain evidence="6">KCTC 22558</strain>
    </source>
</reference>
<dbReference type="EMBL" id="BMXY01000001">
    <property type="protein sequence ID" value="GGZ57134.1"/>
    <property type="molecule type" value="Genomic_DNA"/>
</dbReference>
<keyword evidence="2" id="KW-0238">DNA-binding</keyword>
<dbReference type="SUPFAM" id="SSF46955">
    <property type="entry name" value="Putative DNA-binding domain"/>
    <property type="match status" value="1"/>
</dbReference>
<dbReference type="SMART" id="SM00422">
    <property type="entry name" value="HTH_MERR"/>
    <property type="match status" value="1"/>
</dbReference>
<evidence type="ECO:0000313" key="5">
    <source>
        <dbReference type="EMBL" id="GGZ57134.1"/>
    </source>
</evidence>
<keyword evidence="3" id="KW-0804">Transcription</keyword>
<dbReference type="Gene3D" id="1.10.1660.10">
    <property type="match status" value="1"/>
</dbReference>
<dbReference type="Pfam" id="PF13411">
    <property type="entry name" value="MerR_1"/>
    <property type="match status" value="1"/>
</dbReference>
<proteinExistence type="predicted"/>
<dbReference type="PANTHER" id="PTHR30204:SF94">
    <property type="entry name" value="HEAVY METAL-DEPENDENT TRANSCRIPTIONAL REGULATOR HI_0293-RELATED"/>
    <property type="match status" value="1"/>
</dbReference>